<dbReference type="SUPFAM" id="SSF47676">
    <property type="entry name" value="Conserved domain common to transcription factors TFIIS, elongin A, CRSP70"/>
    <property type="match status" value="1"/>
</dbReference>
<dbReference type="GO" id="GO:0006368">
    <property type="term" value="P:transcription elongation by RNA polymerase II"/>
    <property type="evidence" value="ECO:0007669"/>
    <property type="project" value="InterPro"/>
</dbReference>
<keyword evidence="7" id="KW-1185">Reference proteome</keyword>
<dbReference type="PANTHER" id="PTHR15141:SF76">
    <property type="entry name" value="TRANSCRIPTION ELONGATION FACTOR B POLYPEPTIDE 3"/>
    <property type="match status" value="1"/>
</dbReference>
<dbReference type="Pfam" id="PF06881">
    <property type="entry name" value="Elongin_A"/>
    <property type="match status" value="1"/>
</dbReference>
<dbReference type="EMBL" id="CASHTH010002598">
    <property type="protein sequence ID" value="CAI8032332.1"/>
    <property type="molecule type" value="Genomic_DNA"/>
</dbReference>
<protein>
    <submittedName>
        <fullName evidence="6">Elongin-A</fullName>
    </submittedName>
</protein>
<keyword evidence="2 3" id="KW-0539">Nucleus</keyword>
<evidence type="ECO:0000259" key="5">
    <source>
        <dbReference type="PROSITE" id="PS51319"/>
    </source>
</evidence>
<dbReference type="PANTHER" id="PTHR15141">
    <property type="entry name" value="TRANSCRIPTION ELONGATION FACTOR B POLYPEPTIDE 3"/>
    <property type="match status" value="1"/>
</dbReference>
<dbReference type="InterPro" id="IPR003617">
    <property type="entry name" value="TFIIS/CRSP70_N_sub"/>
</dbReference>
<dbReference type="InterPro" id="IPR017923">
    <property type="entry name" value="TFIIS_N"/>
</dbReference>
<gene>
    <name evidence="6" type="ORF">GBAR_LOCUS18282</name>
</gene>
<accession>A0AA35SNH5</accession>
<feature type="region of interest" description="Disordered" evidence="4">
    <location>
        <begin position="85"/>
        <end position="185"/>
    </location>
</feature>
<dbReference type="GO" id="GO:0070449">
    <property type="term" value="C:elongin complex"/>
    <property type="evidence" value="ECO:0007669"/>
    <property type="project" value="InterPro"/>
</dbReference>
<dbReference type="PROSITE" id="PS51319">
    <property type="entry name" value="TFIIS_N"/>
    <property type="match status" value="1"/>
</dbReference>
<feature type="region of interest" description="Disordered" evidence="4">
    <location>
        <begin position="315"/>
        <end position="356"/>
    </location>
</feature>
<proteinExistence type="predicted"/>
<evidence type="ECO:0000313" key="7">
    <source>
        <dbReference type="Proteomes" id="UP001174909"/>
    </source>
</evidence>
<dbReference type="Gene3D" id="1.20.930.10">
    <property type="entry name" value="Conserved domain common to transcription factors TFIIS, elongin A, CRSP70"/>
    <property type="match status" value="1"/>
</dbReference>
<reference evidence="6" key="1">
    <citation type="submission" date="2023-03" db="EMBL/GenBank/DDBJ databases">
        <authorList>
            <person name="Steffen K."/>
            <person name="Cardenas P."/>
        </authorList>
    </citation>
    <scope>NUCLEOTIDE SEQUENCE</scope>
</reference>
<feature type="compositionally biased region" description="Basic and acidic residues" evidence="4">
    <location>
        <begin position="98"/>
        <end position="108"/>
    </location>
</feature>
<dbReference type="Pfam" id="PF08711">
    <property type="entry name" value="Med26"/>
    <property type="match status" value="1"/>
</dbReference>
<comment type="caution">
    <text evidence="6">The sequence shown here is derived from an EMBL/GenBank/DDBJ whole genome shotgun (WGS) entry which is preliminary data.</text>
</comment>
<organism evidence="6 7">
    <name type="scientific">Geodia barretti</name>
    <name type="common">Barrett's horny sponge</name>
    <dbReference type="NCBI Taxonomy" id="519541"/>
    <lineage>
        <taxon>Eukaryota</taxon>
        <taxon>Metazoa</taxon>
        <taxon>Porifera</taxon>
        <taxon>Demospongiae</taxon>
        <taxon>Heteroscleromorpha</taxon>
        <taxon>Tetractinellida</taxon>
        <taxon>Astrophorina</taxon>
        <taxon>Geodiidae</taxon>
        <taxon>Geodia</taxon>
    </lineage>
</organism>
<evidence type="ECO:0000256" key="4">
    <source>
        <dbReference type="SAM" id="MobiDB-lite"/>
    </source>
</evidence>
<sequence length="376" mass="42198">MAVRTTQDLVKMVNKLKSKLREATSHGLQEGAVQKILQKLVGVPMTLELLQLTHIGKEVNGLRKAEGDVGRAAKQLVRSWKQLLTEAGGESEEGEREEEGRGGWDGRERHRAPVPTIQPSCSLLAAPPPPRRSPSPLPWRVEDTATPGVLPAEHSPQRKRKTAVEEPPADAVAHTKRSRTQVYSGKKASGPQVAVSLFDLSMKVLMDNIDAIEEVGGVPYLILEPLLQKCSATQLLRLEEFNTHFLEDSDVLWKKHCEKDFKGARPHGNQESWRQLYLSKLSDREERLKNITANIRKREEARKEPVRQVKLAVATRAPGRRRQVSSIPLPSRPSLLNSSRPSHMRAPPTNASKLKKQTMKMIKERSLMNMSRPSKR</sequence>
<dbReference type="InterPro" id="IPR035441">
    <property type="entry name" value="TFIIS/LEDGF_dom_sf"/>
</dbReference>
<evidence type="ECO:0000256" key="3">
    <source>
        <dbReference type="PROSITE-ProRule" id="PRU00649"/>
    </source>
</evidence>
<name>A0AA35SNH5_GEOBA</name>
<dbReference type="InterPro" id="IPR051870">
    <property type="entry name" value="Elongin-A_domain"/>
</dbReference>
<feature type="domain" description="TFIIS N-terminal" evidence="5">
    <location>
        <begin position="11"/>
        <end position="87"/>
    </location>
</feature>
<evidence type="ECO:0000313" key="6">
    <source>
        <dbReference type="EMBL" id="CAI8032332.1"/>
    </source>
</evidence>
<dbReference type="InterPro" id="IPR010684">
    <property type="entry name" value="RNA_pol_II_trans_fac_SIII_A"/>
</dbReference>
<dbReference type="Proteomes" id="UP001174909">
    <property type="component" value="Unassembled WGS sequence"/>
</dbReference>
<dbReference type="SMART" id="SM00509">
    <property type="entry name" value="TFS2N"/>
    <property type="match status" value="1"/>
</dbReference>
<evidence type="ECO:0000256" key="2">
    <source>
        <dbReference type="ARBA" id="ARBA00023242"/>
    </source>
</evidence>
<dbReference type="AlphaFoldDB" id="A0AA35SNH5"/>
<evidence type="ECO:0000256" key="1">
    <source>
        <dbReference type="ARBA" id="ARBA00004123"/>
    </source>
</evidence>
<comment type="subcellular location">
    <subcellularLocation>
        <location evidence="1 3">Nucleus</location>
    </subcellularLocation>
</comment>
<feature type="compositionally biased region" description="Pro residues" evidence="4">
    <location>
        <begin position="126"/>
        <end position="137"/>
    </location>
</feature>
<dbReference type="Gene3D" id="6.10.250.3180">
    <property type="match status" value="1"/>
</dbReference>
<feature type="compositionally biased region" description="Low complexity" evidence="4">
    <location>
        <begin position="325"/>
        <end position="341"/>
    </location>
</feature>